<evidence type="ECO:0000256" key="1">
    <source>
        <dbReference type="SAM" id="SignalP"/>
    </source>
</evidence>
<accession>A0ABS5BMM8</accession>
<keyword evidence="3" id="KW-1185">Reference proteome</keyword>
<feature type="signal peptide" evidence="1">
    <location>
        <begin position="1"/>
        <end position="27"/>
    </location>
</feature>
<dbReference type="Gene3D" id="2.60.40.1120">
    <property type="entry name" value="Carboxypeptidase-like, regulatory domain"/>
    <property type="match status" value="1"/>
</dbReference>
<organism evidence="2 3">
    <name type="scientific">Gemmata palustris</name>
    <dbReference type="NCBI Taxonomy" id="2822762"/>
    <lineage>
        <taxon>Bacteria</taxon>
        <taxon>Pseudomonadati</taxon>
        <taxon>Planctomycetota</taxon>
        <taxon>Planctomycetia</taxon>
        <taxon>Gemmatales</taxon>
        <taxon>Gemmataceae</taxon>
        <taxon>Gemmata</taxon>
    </lineage>
</organism>
<name>A0ABS5BMM8_9BACT</name>
<comment type="caution">
    <text evidence="2">The sequence shown here is derived from an EMBL/GenBank/DDBJ whole genome shotgun (WGS) entry which is preliminary data.</text>
</comment>
<evidence type="ECO:0000313" key="3">
    <source>
        <dbReference type="Proteomes" id="UP000676565"/>
    </source>
</evidence>
<dbReference type="SUPFAM" id="SSF49452">
    <property type="entry name" value="Starch-binding domain-like"/>
    <property type="match status" value="1"/>
</dbReference>
<proteinExistence type="predicted"/>
<dbReference type="RefSeq" id="WP_210652668.1">
    <property type="nucleotide sequence ID" value="NZ_JAGKQQ010000001.1"/>
</dbReference>
<dbReference type="InterPro" id="IPR013784">
    <property type="entry name" value="Carb-bd-like_fold"/>
</dbReference>
<keyword evidence="1" id="KW-0732">Signal</keyword>
<dbReference type="Proteomes" id="UP000676565">
    <property type="component" value="Unassembled WGS sequence"/>
</dbReference>
<evidence type="ECO:0000313" key="2">
    <source>
        <dbReference type="EMBL" id="MBP3954545.1"/>
    </source>
</evidence>
<dbReference type="EMBL" id="JAGKQQ010000001">
    <property type="protein sequence ID" value="MBP3954545.1"/>
    <property type="molecule type" value="Genomic_DNA"/>
</dbReference>
<feature type="chain" id="PRO_5047015800" description="Rhamnogalacturonan lyase domain-containing protein" evidence="1">
    <location>
        <begin position="28"/>
        <end position="289"/>
    </location>
</feature>
<reference evidence="2 3" key="1">
    <citation type="submission" date="2021-04" db="EMBL/GenBank/DDBJ databases">
        <authorList>
            <person name="Ivanova A."/>
        </authorList>
    </citation>
    <scope>NUCLEOTIDE SEQUENCE [LARGE SCALE GENOMIC DNA]</scope>
    <source>
        <strain evidence="2 3">G18</strain>
    </source>
</reference>
<evidence type="ECO:0008006" key="4">
    <source>
        <dbReference type="Google" id="ProtNLM"/>
    </source>
</evidence>
<gene>
    <name evidence="2" type="ORF">J8F10_04515</name>
</gene>
<dbReference type="PROSITE" id="PS51257">
    <property type="entry name" value="PROKAR_LIPOPROTEIN"/>
    <property type="match status" value="1"/>
</dbReference>
<protein>
    <recommendedName>
        <fullName evidence="4">Rhamnogalacturonan lyase domain-containing protein</fullName>
    </recommendedName>
</protein>
<sequence length="289" mass="31104">MPRPLLCSLVPLALFAVGCGSEPPAVAGSSQTSTTASDKPSDFQPAACGKVTGFVTWAGAVPAVPPVTDVRPRADGPGLETRTLPHPYAPHIDQFTRALGGAVVYLREVNPARAKPWDLPPVGVEIRDARIVVNQGDRLSARVGFVRRGESVKAQSREPVFHVLRGRGAAFFALPLPDADAPLERQFDTFGRIELTSAAGFPWHAADLFVCDHPYYAVSDADGRFQFTQVPEGTYDLVAWHPNWAITAKERNPETGLVNRMVYGPPLESSRPVVVAPGRTALANLTLPK</sequence>